<proteinExistence type="predicted"/>
<dbReference type="GeneID" id="136810554"/>
<sequence length="261" mass="30681">MRNFADYRINSSEEYRLMYLHEVDQNKKLKLANEDQQTTIEDLRKQLVEMTQKFAKSQNHTEVFEEKLQKQTQKASNLEQKQVESERKIVEVTQECQKQEERVNKVKALSSEMLNELDKADRKIKSLESRVDKQADFITQKSFINKELSQQALDLKKTCKAAEKKSAKTTKLIHKLKVTVFQQQNTIKMFEDFKSRFQARERKVLVKLESLHQQGKSRFFSSFRRLSRSQELVESISALFESNILSGVETHLAAESNERLI</sequence>
<dbReference type="AlphaFoldDB" id="A0A7M5UX45"/>
<dbReference type="EnsemblMetazoa" id="CLYHEMT004052.1">
    <property type="protein sequence ID" value="CLYHEMP004052.1"/>
    <property type="gene ID" value="CLYHEMG004052"/>
</dbReference>
<protein>
    <submittedName>
        <fullName evidence="2">Uncharacterized protein</fullName>
    </submittedName>
</protein>
<evidence type="ECO:0000313" key="3">
    <source>
        <dbReference type="Proteomes" id="UP000594262"/>
    </source>
</evidence>
<evidence type="ECO:0000256" key="1">
    <source>
        <dbReference type="SAM" id="Coils"/>
    </source>
</evidence>
<reference evidence="2" key="1">
    <citation type="submission" date="2021-01" db="UniProtKB">
        <authorList>
            <consortium name="EnsemblMetazoa"/>
        </authorList>
    </citation>
    <scope>IDENTIFICATION</scope>
</reference>
<evidence type="ECO:0000313" key="2">
    <source>
        <dbReference type="EnsemblMetazoa" id="CLYHEMP004052.1"/>
    </source>
</evidence>
<keyword evidence="3" id="KW-1185">Reference proteome</keyword>
<dbReference type="RefSeq" id="XP_066923218.1">
    <property type="nucleotide sequence ID" value="XM_067067117.1"/>
</dbReference>
<keyword evidence="1" id="KW-0175">Coiled coil</keyword>
<accession>A0A7M5UX45</accession>
<feature type="coiled-coil region" evidence="1">
    <location>
        <begin position="26"/>
        <end position="165"/>
    </location>
</feature>
<dbReference type="SUPFAM" id="SSF57997">
    <property type="entry name" value="Tropomyosin"/>
    <property type="match status" value="1"/>
</dbReference>
<organism evidence="2 3">
    <name type="scientific">Clytia hemisphaerica</name>
    <dbReference type="NCBI Taxonomy" id="252671"/>
    <lineage>
        <taxon>Eukaryota</taxon>
        <taxon>Metazoa</taxon>
        <taxon>Cnidaria</taxon>
        <taxon>Hydrozoa</taxon>
        <taxon>Hydroidolina</taxon>
        <taxon>Leptothecata</taxon>
        <taxon>Obeliida</taxon>
        <taxon>Clytiidae</taxon>
        <taxon>Clytia</taxon>
    </lineage>
</organism>
<name>A0A7M5UX45_9CNID</name>
<dbReference type="Proteomes" id="UP000594262">
    <property type="component" value="Unplaced"/>
</dbReference>